<protein>
    <submittedName>
        <fullName evidence="1">Uncharacterized protein</fullName>
    </submittedName>
</protein>
<reference evidence="1 2" key="1">
    <citation type="journal article" date="2018" name="Nat. Biotechnol.">
        <title>A standardized bacterial taxonomy based on genome phylogeny substantially revises the tree of life.</title>
        <authorList>
            <person name="Parks D.H."/>
            <person name="Chuvochina M."/>
            <person name="Waite D.W."/>
            <person name="Rinke C."/>
            <person name="Skarshewski A."/>
            <person name="Chaumeil P.A."/>
            <person name="Hugenholtz P."/>
        </authorList>
    </citation>
    <scope>NUCLEOTIDE SEQUENCE [LARGE SCALE GENOMIC DNA]</scope>
    <source>
        <strain evidence="1">UBA9375</strain>
    </source>
</reference>
<dbReference type="Proteomes" id="UP000263642">
    <property type="component" value="Unassembled WGS sequence"/>
</dbReference>
<gene>
    <name evidence="1" type="ORF">DIT97_13995</name>
</gene>
<dbReference type="AlphaFoldDB" id="A0A3D3R5K3"/>
<evidence type="ECO:0000313" key="2">
    <source>
        <dbReference type="Proteomes" id="UP000263642"/>
    </source>
</evidence>
<dbReference type="EMBL" id="DQAY01000080">
    <property type="protein sequence ID" value="HCO24095.1"/>
    <property type="molecule type" value="Genomic_DNA"/>
</dbReference>
<comment type="caution">
    <text evidence="1">The sequence shown here is derived from an EMBL/GenBank/DDBJ whole genome shotgun (WGS) entry which is preliminary data.</text>
</comment>
<proteinExistence type="predicted"/>
<sequence length="65" mass="7741">MYCTLELSGFLIRPATEFIFHPSSKKHAKTQQLKIMLQKDYDRREVIWNLMHSRAIHFQVLPLAI</sequence>
<accession>A0A3D3R5K3</accession>
<evidence type="ECO:0000313" key="1">
    <source>
        <dbReference type="EMBL" id="HCO24095.1"/>
    </source>
</evidence>
<name>A0A3D3R5K3_9PLAN</name>
<organism evidence="1 2">
    <name type="scientific">Gimesia maris</name>
    <dbReference type="NCBI Taxonomy" id="122"/>
    <lineage>
        <taxon>Bacteria</taxon>
        <taxon>Pseudomonadati</taxon>
        <taxon>Planctomycetota</taxon>
        <taxon>Planctomycetia</taxon>
        <taxon>Planctomycetales</taxon>
        <taxon>Planctomycetaceae</taxon>
        <taxon>Gimesia</taxon>
    </lineage>
</organism>